<protein>
    <recommendedName>
        <fullName evidence="4">Symplekin/Pta1 N-terminal domain-containing protein</fullName>
    </recommendedName>
</protein>
<keyword evidence="6" id="KW-1185">Reference proteome</keyword>
<dbReference type="AlphaFoldDB" id="M7NSF7"/>
<evidence type="ECO:0000256" key="1">
    <source>
        <dbReference type="ARBA" id="ARBA00004123"/>
    </source>
</evidence>
<gene>
    <name evidence="5" type="ORF">PNEG_00120</name>
</gene>
<dbReference type="Proteomes" id="UP000011958">
    <property type="component" value="Unassembled WGS sequence"/>
</dbReference>
<keyword evidence="2" id="KW-0507">mRNA processing</keyword>
<evidence type="ECO:0000259" key="4">
    <source>
        <dbReference type="Pfam" id="PF11935"/>
    </source>
</evidence>
<sequence>MNEETTIQLSQLNTIWELVEQDASFFMQIVPGILPIAARSELVIRQWIAKFFALLFTTPNLSIDNKEKLGLQCLDTLVNYVQFDDVVLLKNIIQSCSAFYPIIFRYICMQHNISIWNQMILIKNRILQLWDSKHKGIRISCIKFVQKIIQTQTFGTKDPRLIDKSDISLNLIPPKHPFLHSIDLEAEAKGFLDRLIENIYEKPLDPFIISATLNCLTVLAKHRLDTNTKIINGILGFNPIDDTIKASDDIKMQIQIRSLIKNITIVLTNLLRNNSTGSLASKVSQYLSTQEKFDMQDDVSRKRFFSDITHFSAKRIKTENLNTQKNIEVHHDLSIISLFTLNQMKKDNPLLSIDVTQLPHELVARITIENLLYIKHDHFERCINILRSKLLEHSHQITSKIEDNKSVKEALANITDVEDDDFESSEASIYQSNKNIAKIRDLQVKQEKNYQEKGMKTISFELPDPQPLTPSLITKHFHNVMDRLFLNAFKNTTSDDQKPTRILDLENLKTNKWNKQSWIRLISRLCTRGLVTSNDIHKNNYKDQISFSHFVRNKLLEYVLSYFKERIQFAVTWLSEEWYNDHLMLRKSKEERLTWEGPQYEKWTLMVLDGVLPFVDGSNKAFLRFLSDLPELSETCIHRLRILCLDPDRSKLGFAALQYLIMLRPPVRSICLDFIQKLSSENPDSDFVIPIERILSKYRTYLIPSQTLQIPINSNSSINHSSDSFNISPSEITFPQQSQ</sequence>
<keyword evidence="3" id="KW-0539">Nucleus</keyword>
<comment type="subcellular location">
    <subcellularLocation>
        <location evidence="1">Nucleus</location>
    </subcellularLocation>
</comment>
<feature type="domain" description="Symplekin/Pta1 N-terminal" evidence="4">
    <location>
        <begin position="85"/>
        <end position="292"/>
    </location>
</feature>
<dbReference type="VEuPathDB" id="FungiDB:PNEG_00120"/>
<evidence type="ECO:0000256" key="2">
    <source>
        <dbReference type="ARBA" id="ARBA00022664"/>
    </source>
</evidence>
<dbReference type="GeneID" id="19893818"/>
<comment type="caution">
    <text evidence="5">The sequence shown here is derived from an EMBL/GenBank/DDBJ whole genome shotgun (WGS) entry which is preliminary data.</text>
</comment>
<dbReference type="Pfam" id="PF11935">
    <property type="entry name" value="SYMPK_PTA1_N"/>
    <property type="match status" value="1"/>
</dbReference>
<dbReference type="GO" id="GO:0005847">
    <property type="term" value="C:mRNA cleavage and polyadenylation specificity factor complex"/>
    <property type="evidence" value="ECO:0007669"/>
    <property type="project" value="TreeGrafter"/>
</dbReference>
<dbReference type="PANTHER" id="PTHR15245:SF20">
    <property type="entry name" value="SYMPLEKIN"/>
    <property type="match status" value="1"/>
</dbReference>
<evidence type="ECO:0000313" key="6">
    <source>
        <dbReference type="Proteomes" id="UP000011958"/>
    </source>
</evidence>
<name>M7NSF7_PNEMU</name>
<reference evidence="6" key="1">
    <citation type="journal article" date="2016" name="Nat. Commun.">
        <title>Genome analysis of three Pneumocystis species reveals adaptation mechanisms to life exclusively in mammalian hosts.</title>
        <authorList>
            <person name="Ma L."/>
            <person name="Chen Z."/>
            <person name="Huang D.W."/>
            <person name="Kutty G."/>
            <person name="Ishihara M."/>
            <person name="Wang H."/>
            <person name="Abouelleil A."/>
            <person name="Bishop L."/>
            <person name="Davey E."/>
            <person name="Deng R."/>
            <person name="Deng X."/>
            <person name="Fan L."/>
            <person name="Fantoni G."/>
            <person name="Fitzgerald M."/>
            <person name="Gogineni E."/>
            <person name="Goldberg J.M."/>
            <person name="Handley G."/>
            <person name="Hu X."/>
            <person name="Huber C."/>
            <person name="Jiao X."/>
            <person name="Jones K."/>
            <person name="Levin J.Z."/>
            <person name="Liu Y."/>
            <person name="Macdonald P."/>
            <person name="Melnikov A."/>
            <person name="Raley C."/>
            <person name="Sassi M."/>
            <person name="Sherman B.T."/>
            <person name="Song X."/>
            <person name="Sykes S."/>
            <person name="Tran B."/>
            <person name="Walsh L."/>
            <person name="Xia Y."/>
            <person name="Yang J."/>
            <person name="Young S."/>
            <person name="Zeng Q."/>
            <person name="Zheng X."/>
            <person name="Stephens R."/>
            <person name="Nusbaum C."/>
            <person name="Birren B.W."/>
            <person name="Azadi P."/>
            <person name="Lempicki R.A."/>
            <person name="Cuomo C.A."/>
            <person name="Kovacs J.A."/>
        </authorList>
    </citation>
    <scope>NUCLEOTIDE SEQUENCE [LARGE SCALE GENOMIC DNA]</scope>
    <source>
        <strain evidence="6">B123</strain>
    </source>
</reference>
<dbReference type="eggNOG" id="KOG1895">
    <property type="taxonomic scope" value="Eukaryota"/>
</dbReference>
<evidence type="ECO:0000256" key="3">
    <source>
        <dbReference type="ARBA" id="ARBA00023242"/>
    </source>
</evidence>
<dbReference type="EMBL" id="AFWA02000005">
    <property type="protein sequence ID" value="EMR11683.1"/>
    <property type="molecule type" value="Genomic_DNA"/>
</dbReference>
<dbReference type="OMA" id="AREMCLN"/>
<dbReference type="InterPro" id="IPR011989">
    <property type="entry name" value="ARM-like"/>
</dbReference>
<accession>M7NSF7</accession>
<dbReference type="InterPro" id="IPR032460">
    <property type="entry name" value="Symplekin/Pta1_N"/>
</dbReference>
<dbReference type="Gene3D" id="1.25.10.10">
    <property type="entry name" value="Leucine-rich Repeat Variant"/>
    <property type="match status" value="1"/>
</dbReference>
<proteinExistence type="predicted"/>
<dbReference type="STRING" id="1069680.M7NSF7"/>
<evidence type="ECO:0000313" key="5">
    <source>
        <dbReference type="EMBL" id="EMR11683.1"/>
    </source>
</evidence>
<dbReference type="GO" id="GO:0006397">
    <property type="term" value="P:mRNA processing"/>
    <property type="evidence" value="ECO:0007669"/>
    <property type="project" value="UniProtKB-KW"/>
</dbReference>
<dbReference type="RefSeq" id="XP_007871978.1">
    <property type="nucleotide sequence ID" value="XM_007873787.1"/>
</dbReference>
<dbReference type="InterPro" id="IPR021850">
    <property type="entry name" value="Symplekin/Pta1"/>
</dbReference>
<organism evidence="5 6">
    <name type="scientific">Pneumocystis murina (strain B123)</name>
    <name type="common">Mouse pneumocystis pneumonia agent</name>
    <name type="synonym">Pneumocystis carinii f. sp. muris</name>
    <dbReference type="NCBI Taxonomy" id="1069680"/>
    <lineage>
        <taxon>Eukaryota</taxon>
        <taxon>Fungi</taxon>
        <taxon>Dikarya</taxon>
        <taxon>Ascomycota</taxon>
        <taxon>Taphrinomycotina</taxon>
        <taxon>Pneumocystomycetes</taxon>
        <taxon>Pneumocystaceae</taxon>
        <taxon>Pneumocystis</taxon>
    </lineage>
</organism>
<dbReference type="OrthoDB" id="331600at2759"/>
<dbReference type="PANTHER" id="PTHR15245">
    <property type="entry name" value="SYMPLEKIN-RELATED"/>
    <property type="match status" value="1"/>
</dbReference>